<evidence type="ECO:0000256" key="2">
    <source>
        <dbReference type="ARBA" id="ARBA00022737"/>
    </source>
</evidence>
<organism evidence="6">
    <name type="scientific">Menopon gallinae</name>
    <name type="common">poultry shaft louse</name>
    <dbReference type="NCBI Taxonomy" id="328185"/>
    <lineage>
        <taxon>Eukaryota</taxon>
        <taxon>Metazoa</taxon>
        <taxon>Ecdysozoa</taxon>
        <taxon>Arthropoda</taxon>
        <taxon>Hexapoda</taxon>
        <taxon>Insecta</taxon>
        <taxon>Pterygota</taxon>
        <taxon>Neoptera</taxon>
        <taxon>Paraneoptera</taxon>
        <taxon>Psocodea</taxon>
        <taxon>Troctomorpha</taxon>
        <taxon>Phthiraptera</taxon>
        <taxon>Amblycera</taxon>
        <taxon>Menoponidae</taxon>
        <taxon>Menopon</taxon>
    </lineage>
</organism>
<dbReference type="SUPFAM" id="SSF47769">
    <property type="entry name" value="SAM/Pointed domain"/>
    <property type="match status" value="3"/>
</dbReference>
<dbReference type="PANTHER" id="PTHR12587:SF14">
    <property type="entry name" value="AT31531P"/>
    <property type="match status" value="1"/>
</dbReference>
<evidence type="ECO:0000256" key="3">
    <source>
        <dbReference type="ARBA" id="ARBA00023054"/>
    </source>
</evidence>
<sequence>MIESKARGNVAAVVANLEKSRKTDFSKKSEFHATKDEKAEDKGGKSGKSVPRAEEARGESLRDGRETGNSVRKRHADDSNSSPEESTVKHTWSGSGSPAVLTSESDFSSSSEEDEDEKETKRRSITKDCNADFRWVPTEKQETKALFDTGQKQQPPEEATFFDKKPDSNPFFSMDRNRKLLDYDGERSELVQLRLPPQSPGSLDRKRLSKTRTDRDMKSKSSIITRPGFKKPKDDLGARPDYYYPAWQQCYNEEIERKCCQHFRNKYTERQCCLDHHDYYLHHHQQCCQSPCRSYYGSCESITEKGSRKNGFGSQKNLMKICDSYEDRKNARKSPWRESQHKLFHGSSEYLCQNHCCQLDREKSSSWRALGKNGPDLEDRLYRLENDKESLQLQVTVLTEQVEAQSEKISDLQQSLDDKKQQLNSAEDLLQREILSRSSLETQKLELMSTISELKLQLAAIERENYELKEERKRLQSVKPPMMPRNASPGLVQAGNRYSPNGYANRKSANPFSHQELYLNDSTQSNPFADPHHYISSSTPNTTGSPGSSPAVAAHKRDDVKHYSLTPQPNIRRSMDHYSSLPRQKLLEKEQLTPLADIHRKGVAFGKAKSSLITLKSEKSYSAPNLAETEKLSIKSVQPENPEETVDSTVPFDVKTPQTSSKKGLKKIFIKIKRSNSGNVNDLLGDGDFKRGGIRATAGPRLGGTTVPIHIMPDKPFAEWDSENLCNWLEDLGLENYVADLRRWAKNGSQLLAASPHDLEKELGMKNPLHKKKLLLALQEMNDKGPDADELLKPAGCLDTHWVLRWLDDVGLPQHKEVFLTARIDGRMLHRLTMDDLSTLHITSMLHVASLKRGIKVLREHKMDPNCLTRRSVPDEPPPTAADVALWTNHRVMEWLRVVDLAEYAPNLRGSGVHGALMVYETKFTAELLASLLNIPPNKTLLRRHLNTHFKELLGREVIQAKREAETTLGYVPLTPSAKVKIAKKPQFTLKRKKNKTDLDYGDLVCPMDEAPTDDERDKTRSGCLSSH</sequence>
<feature type="domain" description="SAM" evidence="5">
    <location>
        <begin position="720"/>
        <end position="784"/>
    </location>
</feature>
<comment type="similarity">
    <text evidence="1">Belongs to the liprin family. Liprin-beta subfamily.</text>
</comment>
<dbReference type="CDD" id="cd09569">
    <property type="entry name" value="SAM_liprin-beta1_2_repeat3"/>
    <property type="match status" value="1"/>
</dbReference>
<dbReference type="InterPro" id="IPR037618">
    <property type="entry name" value="LIPB1/2_SAM_2nd"/>
</dbReference>
<dbReference type="Pfam" id="PF07647">
    <property type="entry name" value="SAM_2"/>
    <property type="match status" value="1"/>
</dbReference>
<dbReference type="EMBL" id="JARGDH010000005">
    <property type="protein sequence ID" value="KAL0268156.1"/>
    <property type="molecule type" value="Genomic_DNA"/>
</dbReference>
<feature type="compositionally biased region" description="Polar residues" evidence="4">
    <location>
        <begin position="79"/>
        <end position="102"/>
    </location>
</feature>
<dbReference type="SMART" id="SM00454">
    <property type="entry name" value="SAM"/>
    <property type="match status" value="3"/>
</dbReference>
<proteinExistence type="inferred from homology"/>
<dbReference type="Pfam" id="PF26022">
    <property type="entry name" value="CC_Liprin_beta"/>
    <property type="match status" value="1"/>
</dbReference>
<feature type="compositionally biased region" description="Basic and acidic residues" evidence="4">
    <location>
        <begin position="203"/>
        <end position="219"/>
    </location>
</feature>
<evidence type="ECO:0000256" key="4">
    <source>
        <dbReference type="SAM" id="MobiDB-lite"/>
    </source>
</evidence>
<feature type="compositionally biased region" description="Basic and acidic residues" evidence="4">
    <location>
        <begin position="18"/>
        <end position="44"/>
    </location>
</feature>
<dbReference type="Pfam" id="PF00536">
    <property type="entry name" value="SAM_1"/>
    <property type="match status" value="2"/>
</dbReference>
<dbReference type="InterPro" id="IPR013761">
    <property type="entry name" value="SAM/pointed_sf"/>
</dbReference>
<dbReference type="GO" id="GO:0048786">
    <property type="term" value="C:presynaptic active zone"/>
    <property type="evidence" value="ECO:0007669"/>
    <property type="project" value="TreeGrafter"/>
</dbReference>
<comment type="caution">
    <text evidence="6">The sequence shown here is derived from an EMBL/GenBank/DDBJ whole genome shotgun (WGS) entry which is preliminary data.</text>
</comment>
<accession>A0AAW2HED5</accession>
<keyword evidence="3" id="KW-0175">Coiled coil</keyword>
<reference evidence="6" key="1">
    <citation type="journal article" date="2024" name="Gigascience">
        <title>Chromosome-level genome of the poultry shaft louse Menopon gallinae provides insight into the host-switching and adaptive evolution of parasitic lice.</title>
        <authorList>
            <person name="Xu Y."/>
            <person name="Ma L."/>
            <person name="Liu S."/>
            <person name="Liang Y."/>
            <person name="Liu Q."/>
            <person name="He Z."/>
            <person name="Tian L."/>
            <person name="Duan Y."/>
            <person name="Cai W."/>
            <person name="Li H."/>
            <person name="Song F."/>
        </authorList>
    </citation>
    <scope>NUCLEOTIDE SEQUENCE</scope>
    <source>
        <strain evidence="6">Cailab_2023a</strain>
    </source>
</reference>
<feature type="region of interest" description="Disordered" evidence="4">
    <location>
        <begin position="521"/>
        <end position="557"/>
    </location>
</feature>
<evidence type="ECO:0000313" key="6">
    <source>
        <dbReference type="EMBL" id="KAL0268156.1"/>
    </source>
</evidence>
<protein>
    <recommendedName>
        <fullName evidence="5">SAM domain-containing protein</fullName>
    </recommendedName>
</protein>
<dbReference type="CDD" id="cd09566">
    <property type="entry name" value="SAM_liprin-beta1_2_repeat2"/>
    <property type="match status" value="1"/>
</dbReference>
<keyword evidence="2" id="KW-0677">Repeat</keyword>
<feature type="compositionally biased region" description="Basic and acidic residues" evidence="4">
    <location>
        <begin position="51"/>
        <end position="66"/>
    </location>
</feature>
<feature type="region of interest" description="Disordered" evidence="4">
    <location>
        <begin position="472"/>
        <end position="509"/>
    </location>
</feature>
<feature type="domain" description="SAM" evidence="5">
    <location>
        <begin position="803"/>
        <end position="861"/>
    </location>
</feature>
<evidence type="ECO:0000259" key="5">
    <source>
        <dbReference type="PROSITE" id="PS50105"/>
    </source>
</evidence>
<dbReference type="InterPro" id="IPR037619">
    <property type="entry name" value="LIPB1/2_SAM_3rd"/>
</dbReference>
<feature type="region of interest" description="Disordered" evidence="4">
    <location>
        <begin position="16"/>
        <end position="169"/>
    </location>
</feature>
<dbReference type="PROSITE" id="PS50105">
    <property type="entry name" value="SAM_DOMAIN"/>
    <property type="match status" value="2"/>
</dbReference>
<feature type="region of interest" description="Disordered" evidence="4">
    <location>
        <begin position="193"/>
        <end position="231"/>
    </location>
</feature>
<feature type="region of interest" description="Disordered" evidence="4">
    <location>
        <begin position="1002"/>
        <end position="1028"/>
    </location>
</feature>
<dbReference type="FunFam" id="1.10.150.50:FF:000007">
    <property type="entry name" value="Liprin-beta-1 isoform 1"/>
    <property type="match status" value="1"/>
</dbReference>
<feature type="compositionally biased region" description="Low complexity" evidence="4">
    <location>
        <begin position="536"/>
        <end position="550"/>
    </location>
</feature>
<dbReference type="InterPro" id="IPR058914">
    <property type="entry name" value="LIPB1/2_CC"/>
</dbReference>
<dbReference type="CDD" id="cd09563">
    <property type="entry name" value="SAM_liprin-beta1_2_repeat1"/>
    <property type="match status" value="1"/>
</dbReference>
<dbReference type="InterPro" id="IPR001660">
    <property type="entry name" value="SAM"/>
</dbReference>
<gene>
    <name evidence="6" type="ORF">PYX00_010209</name>
</gene>
<dbReference type="Gene3D" id="1.10.150.50">
    <property type="entry name" value="Transcription Factor, Ets-1"/>
    <property type="match status" value="3"/>
</dbReference>
<feature type="region of interest" description="Disordered" evidence="4">
    <location>
        <begin position="637"/>
        <end position="658"/>
    </location>
</feature>
<dbReference type="GO" id="GO:0007528">
    <property type="term" value="P:neuromuscular junction development"/>
    <property type="evidence" value="ECO:0007669"/>
    <property type="project" value="TreeGrafter"/>
</dbReference>
<name>A0AAW2HED5_9NEOP</name>
<dbReference type="InterPro" id="IPR029515">
    <property type="entry name" value="Liprin"/>
</dbReference>
<evidence type="ECO:0000256" key="1">
    <source>
        <dbReference type="ARBA" id="ARBA00007547"/>
    </source>
</evidence>
<dbReference type="AlphaFoldDB" id="A0AAW2HED5"/>
<feature type="compositionally biased region" description="Basic and acidic residues" evidence="4">
    <location>
        <begin position="118"/>
        <end position="145"/>
    </location>
</feature>
<dbReference type="PANTHER" id="PTHR12587">
    <property type="entry name" value="LAR INTERACTING PROTEIN LIP -RELATED PROTEIN"/>
    <property type="match status" value="1"/>
</dbReference>
<dbReference type="InterPro" id="IPR037617">
    <property type="entry name" value="LIPB1/2_SAM_1"/>
</dbReference>